<keyword evidence="7 14" id="KW-0647">Proteasome</keyword>
<protein>
    <recommendedName>
        <fullName evidence="10">Large ribosomal subunit protein eL33</fullName>
    </recommendedName>
    <alternativeName>
        <fullName evidence="11">60S ribosomal protein L35a</fullName>
    </alternativeName>
</protein>
<dbReference type="GO" id="GO:0022625">
    <property type="term" value="C:cytosolic large ribosomal subunit"/>
    <property type="evidence" value="ECO:0007669"/>
    <property type="project" value="UniProtKB-ARBA"/>
</dbReference>
<evidence type="ECO:0000256" key="10">
    <source>
        <dbReference type="ARBA" id="ARBA00035228"/>
    </source>
</evidence>
<proteinExistence type="inferred from homology"/>
<reference evidence="15" key="1">
    <citation type="journal article" date="2013" name="Nat. Genet.">
        <title>The draft genomes of soft-shell turtle and green sea turtle yield insights into the development and evolution of the turtle-specific body plan.</title>
        <authorList>
            <person name="Wang Z."/>
            <person name="Pascual-Anaya J."/>
            <person name="Zadissa A."/>
            <person name="Li W."/>
            <person name="Niimura Y."/>
            <person name="Huang Z."/>
            <person name="Li C."/>
            <person name="White S."/>
            <person name="Xiong Z."/>
            <person name="Fang D."/>
            <person name="Wang B."/>
            <person name="Ming Y."/>
            <person name="Chen Y."/>
            <person name="Zheng Y."/>
            <person name="Kuraku S."/>
            <person name="Pignatelli M."/>
            <person name="Herrero J."/>
            <person name="Beal K."/>
            <person name="Nozawa M."/>
            <person name="Li Q."/>
            <person name="Wang J."/>
            <person name="Zhang H."/>
            <person name="Yu L."/>
            <person name="Shigenobu S."/>
            <person name="Wang J."/>
            <person name="Liu J."/>
            <person name="Flicek P."/>
            <person name="Searle S."/>
            <person name="Wang J."/>
            <person name="Kuratani S."/>
            <person name="Yin Y."/>
            <person name="Aken B."/>
            <person name="Zhang G."/>
            <person name="Irie N."/>
        </authorList>
    </citation>
    <scope>NUCLEOTIDE SEQUENCE [LARGE SCALE GENOMIC DNA]</scope>
</reference>
<dbReference type="GO" id="GO:0005634">
    <property type="term" value="C:nucleus"/>
    <property type="evidence" value="ECO:0007669"/>
    <property type="project" value="TreeGrafter"/>
</dbReference>
<name>M7CAF5_CHEMY</name>
<evidence type="ECO:0000256" key="4">
    <source>
        <dbReference type="ARBA" id="ARBA00011133"/>
    </source>
</evidence>
<dbReference type="Gene3D" id="1.25.10.10">
    <property type="entry name" value="Leucine-rich Repeat Variant"/>
    <property type="match status" value="1"/>
</dbReference>
<organism evidence="14 15">
    <name type="scientific">Chelonia mydas</name>
    <name type="common">Green sea-turtle</name>
    <name type="synonym">Chelonia agassizi</name>
    <dbReference type="NCBI Taxonomy" id="8469"/>
    <lineage>
        <taxon>Eukaryota</taxon>
        <taxon>Metazoa</taxon>
        <taxon>Chordata</taxon>
        <taxon>Craniata</taxon>
        <taxon>Vertebrata</taxon>
        <taxon>Euteleostomi</taxon>
        <taxon>Archelosauria</taxon>
        <taxon>Testudinata</taxon>
        <taxon>Testudines</taxon>
        <taxon>Cryptodira</taxon>
        <taxon>Durocryptodira</taxon>
        <taxon>Americhelydia</taxon>
        <taxon>Chelonioidea</taxon>
        <taxon>Cheloniidae</taxon>
        <taxon>Chelonia</taxon>
    </lineage>
</organism>
<keyword evidence="9" id="KW-0687">Ribonucleoprotein</keyword>
<evidence type="ECO:0000256" key="9">
    <source>
        <dbReference type="ARBA" id="ARBA00023274"/>
    </source>
</evidence>
<comment type="subunit">
    <text evidence="4">Component of the large ribosomal subunit.</text>
</comment>
<dbReference type="Pfam" id="PF01851">
    <property type="entry name" value="PC_rep"/>
    <property type="match status" value="2"/>
</dbReference>
<gene>
    <name evidence="14" type="ORF">UY3_05146</name>
</gene>
<dbReference type="InterPro" id="IPR038661">
    <property type="entry name" value="Ribosomal_eL33_sf"/>
</dbReference>
<dbReference type="InterPro" id="IPR018266">
    <property type="entry name" value="Ribosomal_eL33_CS"/>
</dbReference>
<dbReference type="InterPro" id="IPR009000">
    <property type="entry name" value="Transl_B-barrel_sf"/>
</dbReference>
<dbReference type="InterPro" id="IPR011989">
    <property type="entry name" value="ARM-like"/>
</dbReference>
<dbReference type="STRING" id="8469.M7CAF5"/>
<evidence type="ECO:0000256" key="8">
    <source>
        <dbReference type="ARBA" id="ARBA00022980"/>
    </source>
</evidence>
<dbReference type="PANTHER" id="PTHR10943:SF2">
    <property type="entry name" value="26S PROTEASOME NON-ATPASE REGULATORY SUBUNIT 1"/>
    <property type="match status" value="1"/>
</dbReference>
<comment type="function">
    <text evidence="1">Component of the 26S proteasome, a multiprotein complex involved in the ATP-dependent degradation of ubiquitinated proteins. This complex plays a key role in the maintenance of protein homeostasis by removing misfolded or damaged proteins, which could impair cellular functions, and by removing proteins whose functions are no longer required. Therefore, the proteasome participates in numerous cellular processes, including cell cycle progression, apoptosis, or DNA damage repair.</text>
</comment>
<dbReference type="Pfam" id="PF21505">
    <property type="entry name" value="RPN2_N"/>
    <property type="match status" value="1"/>
</dbReference>
<dbReference type="GO" id="GO:0008540">
    <property type="term" value="C:proteasome regulatory particle, base subcomplex"/>
    <property type="evidence" value="ECO:0007669"/>
    <property type="project" value="TreeGrafter"/>
</dbReference>
<dbReference type="InterPro" id="IPR048570">
    <property type="entry name" value="PSMD1_RPN2_N"/>
</dbReference>
<evidence type="ECO:0000313" key="14">
    <source>
        <dbReference type="EMBL" id="EMP37632.1"/>
    </source>
</evidence>
<dbReference type="EMBL" id="KB521472">
    <property type="protein sequence ID" value="EMP37632.1"/>
    <property type="molecule type" value="Genomic_DNA"/>
</dbReference>
<evidence type="ECO:0000256" key="3">
    <source>
        <dbReference type="ARBA" id="ARBA00009269"/>
    </source>
</evidence>
<dbReference type="GO" id="GO:0006412">
    <property type="term" value="P:translation"/>
    <property type="evidence" value="ECO:0007669"/>
    <property type="project" value="InterPro"/>
</dbReference>
<dbReference type="HAMAP" id="MF_00573">
    <property type="entry name" value="Ribosomal_eL33"/>
    <property type="match status" value="1"/>
</dbReference>
<evidence type="ECO:0000256" key="1">
    <source>
        <dbReference type="ARBA" id="ARBA00002362"/>
    </source>
</evidence>
<feature type="domain" description="26S proteasome non-ATPase regulatory subunit 1/RPN2 N-terminal" evidence="13">
    <location>
        <begin position="421"/>
        <end position="762"/>
    </location>
</feature>
<feature type="compositionally biased region" description="Basic and acidic residues" evidence="12">
    <location>
        <begin position="706"/>
        <end position="719"/>
    </location>
</feature>
<evidence type="ECO:0000256" key="12">
    <source>
        <dbReference type="SAM" id="MobiDB-lite"/>
    </source>
</evidence>
<dbReference type="GO" id="GO:0034515">
    <property type="term" value="C:proteasome storage granule"/>
    <property type="evidence" value="ECO:0007669"/>
    <property type="project" value="TreeGrafter"/>
</dbReference>
<evidence type="ECO:0000313" key="15">
    <source>
        <dbReference type="Proteomes" id="UP000031443"/>
    </source>
</evidence>
<dbReference type="GO" id="GO:0043161">
    <property type="term" value="P:proteasome-mediated ubiquitin-dependent protein catabolic process"/>
    <property type="evidence" value="ECO:0007669"/>
    <property type="project" value="TreeGrafter"/>
</dbReference>
<dbReference type="SUPFAM" id="SSF48371">
    <property type="entry name" value="ARM repeat"/>
    <property type="match status" value="1"/>
</dbReference>
<dbReference type="PROSITE" id="PS01105">
    <property type="entry name" value="RIBOSOMAL_L35AE"/>
    <property type="match status" value="1"/>
</dbReference>
<evidence type="ECO:0000256" key="11">
    <source>
        <dbReference type="ARBA" id="ARBA00035530"/>
    </source>
</evidence>
<dbReference type="InterPro" id="IPR016024">
    <property type="entry name" value="ARM-type_fold"/>
</dbReference>
<feature type="region of interest" description="Disordered" evidence="12">
    <location>
        <begin position="693"/>
        <end position="735"/>
    </location>
</feature>
<dbReference type="FunFam" id="2.40.10.190:FF:000005">
    <property type="entry name" value="60S ribosomal protein L35a"/>
    <property type="match status" value="1"/>
</dbReference>
<dbReference type="Proteomes" id="UP000031443">
    <property type="component" value="Unassembled WGS sequence"/>
</dbReference>
<dbReference type="SUPFAM" id="SSF50447">
    <property type="entry name" value="Translation proteins"/>
    <property type="match status" value="1"/>
</dbReference>
<dbReference type="PANTHER" id="PTHR10943">
    <property type="entry name" value="26S PROTEASOME NON-ATPASE REGULATORY SUBUNIT"/>
    <property type="match status" value="1"/>
</dbReference>
<dbReference type="InterPro" id="IPR002015">
    <property type="entry name" value="Proteasome/cyclosome_rpt"/>
</dbReference>
<sequence length="970" mass="107753">MGAAESSAGQGTCCPPFPQTPLAWSGRLWSKAIFAGYKRGLRNQREHTALLKIDGVYARDETEFYLGKRCAYVYKAKNNTVTPGGKPNRTRVIWGKVTRAHGNSGMVRAKFRSNLPAKAIGHRIRVCCPRSSVPGEPQPMGAAGVVPADGAARRAAWLRFHLEVREGTCRCFRKPLERQQRGGGDVEMQRSDAVVWEEDMESELLGGMPVCSPAEPVHGQFLTLLDTVGRRNGQVLVMEMDDVHEAAPLVQMDFAQALFRGIDLEAKLHRKEEIKEEEQEMQPQLVFMLWQSATLRQLMQWEHLDETLWNLRNRFPCMPAALVLVMIQPDLQHQQVEPERAAGALRRMQCLLDGGFQELVVEAAVYSPGQPDGTLEVKRAACRALREVLKGQEGGLQDPEEGVALTGMSLNGNCEEAGRGTAGIISLLDEEEPQLKEFALHKLNAVVNDFWAEISESVDKIEVLYEDEGFRSRQFAALVASKVFYHLGAFEESLNYALGAGDLFNVNDNSEYVETIIAKCIDHYTKQCVENAELAEVEKKPVDERLEGIVNKMFQRCLDDHKYKQAIGIALETRRLDVFEKTILESNDVPGMLAYSLKLCMSLMQNKQFRNKVLRVLVKIYMNLEKPDFINVCQCLIFLDDPQAVSDILEKLVKEDNLLMAYQICFDLYESASQQFLSSVIQNLHTVGTPIASVPGSTNTGTVPGPEKDSDTMETEEKPSSTCAAKSAESNPEPKDQISKMIKILSGEMAIELHLQFLIRNNNTDLMILKNTKIVRHGGSLGLGLAAMGTARQDVYDLLKTNLYQDDAVTGEAAGLALGLVMLGSKNAQAIEDMVGYAQETQHEKILRGLAVGIALVMYGRMEEADALIESLCRDKDPILRRSGMYTVAMAYCGSGNNKAIRRLLHVAVSDVNDDVRRAAVESLGFILFRYLYVLEVENCKAFSLGSAAKRKCATTAKGLFSKQVYATSR</sequence>
<feature type="compositionally biased region" description="Polar residues" evidence="12">
    <location>
        <begin position="720"/>
        <end position="730"/>
    </location>
</feature>
<keyword evidence="5" id="KW-0963">Cytoplasm</keyword>
<dbReference type="InterPro" id="IPR001780">
    <property type="entry name" value="Ribosomal_eL33"/>
</dbReference>
<dbReference type="Gene3D" id="2.40.10.190">
    <property type="entry name" value="translation elongation factor selb, chain A, domain 4"/>
    <property type="match status" value="1"/>
</dbReference>
<evidence type="ECO:0000256" key="7">
    <source>
        <dbReference type="ARBA" id="ARBA00022942"/>
    </source>
</evidence>
<dbReference type="Pfam" id="PF01247">
    <property type="entry name" value="Ribosomal_L35Ae"/>
    <property type="match status" value="1"/>
</dbReference>
<dbReference type="AlphaFoldDB" id="M7CAF5"/>
<keyword evidence="6" id="KW-0677">Repeat</keyword>
<keyword evidence="8" id="KW-0689">Ribosomal protein</keyword>
<comment type="similarity">
    <text evidence="3">Belongs to the eukaryotic ribosomal protein eL33 family.</text>
</comment>
<dbReference type="GO" id="GO:0003735">
    <property type="term" value="F:structural constituent of ribosome"/>
    <property type="evidence" value="ECO:0007669"/>
    <property type="project" value="InterPro"/>
</dbReference>
<comment type="subcellular location">
    <subcellularLocation>
        <location evidence="2">Cytoplasm</location>
    </subcellularLocation>
</comment>
<evidence type="ECO:0000256" key="6">
    <source>
        <dbReference type="ARBA" id="ARBA00022737"/>
    </source>
</evidence>
<evidence type="ECO:0000256" key="5">
    <source>
        <dbReference type="ARBA" id="ARBA00022490"/>
    </source>
</evidence>
<accession>M7CAF5</accession>
<evidence type="ECO:0000259" key="13">
    <source>
        <dbReference type="Pfam" id="PF21505"/>
    </source>
</evidence>
<keyword evidence="15" id="KW-1185">Reference proteome</keyword>
<evidence type="ECO:0000256" key="2">
    <source>
        <dbReference type="ARBA" id="ARBA00004496"/>
    </source>
</evidence>